<feature type="transmembrane region" description="Helical" evidence="6">
    <location>
        <begin position="614"/>
        <end position="635"/>
    </location>
</feature>
<protein>
    <submittedName>
        <fullName evidence="8">SPX domain-domain-containing protein</fullName>
    </submittedName>
</protein>
<dbReference type="PANTHER" id="PTHR10283">
    <property type="entry name" value="SOLUTE CARRIER FAMILY 13 MEMBER"/>
    <property type="match status" value="1"/>
</dbReference>
<name>A0A1X2H7R5_SYNRA</name>
<feature type="transmembrane region" description="Helical" evidence="6">
    <location>
        <begin position="433"/>
        <end position="462"/>
    </location>
</feature>
<evidence type="ECO:0000256" key="4">
    <source>
        <dbReference type="ARBA" id="ARBA00022989"/>
    </source>
</evidence>
<dbReference type="GO" id="GO:0005315">
    <property type="term" value="F:phosphate transmembrane transporter activity"/>
    <property type="evidence" value="ECO:0007669"/>
    <property type="project" value="TreeGrafter"/>
</dbReference>
<dbReference type="OMA" id="DINNFPW"/>
<dbReference type="PANTHER" id="PTHR10283:SF92">
    <property type="entry name" value="LOW-AFFINITY PHOSPHATE TRANSPORTER PHO91"/>
    <property type="match status" value="1"/>
</dbReference>
<feature type="domain" description="SPX" evidence="7">
    <location>
        <begin position="1"/>
        <end position="206"/>
    </location>
</feature>
<reference evidence="8 9" key="1">
    <citation type="submission" date="2016-07" db="EMBL/GenBank/DDBJ databases">
        <title>Pervasive Adenine N6-methylation of Active Genes in Fungi.</title>
        <authorList>
            <consortium name="DOE Joint Genome Institute"/>
            <person name="Mondo S.J."/>
            <person name="Dannebaum R.O."/>
            <person name="Kuo R.C."/>
            <person name="Labutti K."/>
            <person name="Haridas S."/>
            <person name="Kuo A."/>
            <person name="Salamov A."/>
            <person name="Ahrendt S.R."/>
            <person name="Lipzen A."/>
            <person name="Sullivan W."/>
            <person name="Andreopoulos W.B."/>
            <person name="Clum A."/>
            <person name="Lindquist E."/>
            <person name="Daum C."/>
            <person name="Ramamoorthy G.K."/>
            <person name="Gryganskyi A."/>
            <person name="Culley D."/>
            <person name="Magnuson J.K."/>
            <person name="James T.Y."/>
            <person name="O'Malley M.A."/>
            <person name="Stajich J.E."/>
            <person name="Spatafora J.W."/>
            <person name="Visel A."/>
            <person name="Grigoriev I.V."/>
        </authorList>
    </citation>
    <scope>NUCLEOTIDE SEQUENCE [LARGE SCALE GENOMIC DNA]</scope>
    <source>
        <strain evidence="8 9">NRRL 2496</strain>
    </source>
</reference>
<dbReference type="GO" id="GO:0006817">
    <property type="term" value="P:phosphate ion transport"/>
    <property type="evidence" value="ECO:0007669"/>
    <property type="project" value="TreeGrafter"/>
</dbReference>
<feature type="transmembrane region" description="Helical" evidence="6">
    <location>
        <begin position="392"/>
        <end position="413"/>
    </location>
</feature>
<dbReference type="Proteomes" id="UP000242180">
    <property type="component" value="Unassembled WGS sequence"/>
</dbReference>
<feature type="transmembrane region" description="Helical" evidence="6">
    <location>
        <begin position="337"/>
        <end position="365"/>
    </location>
</feature>
<dbReference type="InterPro" id="IPR004331">
    <property type="entry name" value="SPX_dom"/>
</dbReference>
<feature type="transmembrane region" description="Helical" evidence="6">
    <location>
        <begin position="742"/>
        <end position="765"/>
    </location>
</feature>
<feature type="transmembrane region" description="Helical" evidence="6">
    <location>
        <begin position="474"/>
        <end position="493"/>
    </location>
</feature>
<dbReference type="OrthoDB" id="10260443at2759"/>
<comment type="subcellular location">
    <subcellularLocation>
        <location evidence="1">Membrane</location>
        <topology evidence="1">Multi-pass membrane protein</topology>
    </subcellularLocation>
</comment>
<dbReference type="GO" id="GO:0005886">
    <property type="term" value="C:plasma membrane"/>
    <property type="evidence" value="ECO:0007669"/>
    <property type="project" value="TreeGrafter"/>
</dbReference>
<dbReference type="InParanoid" id="A0A1X2H7R5"/>
<feature type="transmembrane region" description="Helical" evidence="6">
    <location>
        <begin position="561"/>
        <end position="579"/>
    </location>
</feature>
<evidence type="ECO:0000256" key="2">
    <source>
        <dbReference type="ARBA" id="ARBA00022448"/>
    </source>
</evidence>
<dbReference type="CDD" id="cd01115">
    <property type="entry name" value="SLC13_permease"/>
    <property type="match status" value="1"/>
</dbReference>
<evidence type="ECO:0000313" key="8">
    <source>
        <dbReference type="EMBL" id="ORY94619.1"/>
    </source>
</evidence>
<keyword evidence="3 6" id="KW-0812">Transmembrane</keyword>
<evidence type="ECO:0000256" key="6">
    <source>
        <dbReference type="SAM" id="Phobius"/>
    </source>
</evidence>
<evidence type="ECO:0000259" key="7">
    <source>
        <dbReference type="PROSITE" id="PS51382"/>
    </source>
</evidence>
<feature type="transmembrane region" description="Helical" evidence="6">
    <location>
        <begin position="586"/>
        <end position="608"/>
    </location>
</feature>
<dbReference type="PROSITE" id="PS51382">
    <property type="entry name" value="SPX"/>
    <property type="match status" value="1"/>
</dbReference>
<dbReference type="AlphaFoldDB" id="A0A1X2H7R5"/>
<keyword evidence="2" id="KW-0813">Transport</keyword>
<dbReference type="Pfam" id="PF03105">
    <property type="entry name" value="SPX"/>
    <property type="match status" value="2"/>
</dbReference>
<dbReference type="EMBL" id="MCGN01000007">
    <property type="protein sequence ID" value="ORY94619.1"/>
    <property type="molecule type" value="Genomic_DNA"/>
</dbReference>
<evidence type="ECO:0000256" key="1">
    <source>
        <dbReference type="ARBA" id="ARBA00004141"/>
    </source>
</evidence>
<keyword evidence="4 6" id="KW-1133">Transmembrane helix</keyword>
<evidence type="ECO:0000256" key="3">
    <source>
        <dbReference type="ARBA" id="ARBA00022692"/>
    </source>
</evidence>
<keyword evidence="5 6" id="KW-0472">Membrane</keyword>
<accession>A0A1X2H7R5</accession>
<organism evidence="8 9">
    <name type="scientific">Syncephalastrum racemosum</name>
    <name type="common">Filamentous fungus</name>
    <dbReference type="NCBI Taxonomy" id="13706"/>
    <lineage>
        <taxon>Eukaryota</taxon>
        <taxon>Fungi</taxon>
        <taxon>Fungi incertae sedis</taxon>
        <taxon>Mucoromycota</taxon>
        <taxon>Mucoromycotina</taxon>
        <taxon>Mucoromycetes</taxon>
        <taxon>Mucorales</taxon>
        <taxon>Syncephalastraceae</taxon>
        <taxon>Syncephalastrum</taxon>
    </lineage>
</organism>
<gene>
    <name evidence="8" type="ORF">BCR43DRAFT_525798</name>
</gene>
<dbReference type="CDD" id="cd14478">
    <property type="entry name" value="SPX_PHO87_PHO90_like"/>
    <property type="match status" value="1"/>
</dbReference>
<dbReference type="InterPro" id="IPR004680">
    <property type="entry name" value="Cit_transptr-like_dom"/>
</dbReference>
<sequence>MKFSHSLQFNAVPEWKNHYVAYDSLKRFIFEKEKARVDAANQPQDTESTNRLQEQDDLDEVFLKLLDEQLHRVIDFYDTKQAELSFRLERLADQSATCPDDAASPQSVRHAFRNTIEIEEIEKPSRSSLTVPDTLHERRSFESRLSTQTSREFVEHLVDMRAELVSLYVAYSELESFVELNKSALDKILKKYDKVLNRDVRQTFMQTQVLPSYPFLAETMKHLHHQIARTERIYAEIFCDGRKRAAQAQMRIHLREQLTYGRNTVWKDMVSQERQQHAAHVVQVAHSSPRVWRVPYTSYNVDTKLVRQMVCLIMAILLFAILASVHLFDSTPQNHCFALLVLAAVLWATEAVPLYATGFLIPVLIVPLDIMRQDDGSSMPAPDAAKHVFESMFSSTIVMLLGGFALAGALSKYGIAKAFASHVLSKAGTRPRWVLLTTMFVSLFLSMWISNVATPVLCFSLVGPILRTLADNSPVAPCLLLGIALASCIGGMTSPISSPQNIITLQYMQPSPGWGIWFAVALPISILSTFATWALLLLVYMPDRACAHLNTIKPVKDRVSTQQAIVMLVTIATIALWCAEDSMKNIFGSTGIIAAIPLFIFFGSGLLTKDDLHAFLWSVVILAQGGMALGAAVTSSGLLETIALHIKTTIQHFPTIAILAIFSLLILVVSTFVSHTVAALIIVPIVQEVGKNLPVPHANLLVMGAGLACSAGMGLPVSGYPNMSAIMLENEKGHQYLTTKDFVVAGVPVSILVCVLIFTLGYGLMSLAGY</sequence>
<proteinExistence type="predicted"/>
<feature type="transmembrane region" description="Helical" evidence="6">
    <location>
        <begin position="656"/>
        <end position="686"/>
    </location>
</feature>
<keyword evidence="9" id="KW-1185">Reference proteome</keyword>
<feature type="transmembrane region" description="Helical" evidence="6">
    <location>
        <begin position="514"/>
        <end position="541"/>
    </location>
</feature>
<evidence type="ECO:0000313" key="9">
    <source>
        <dbReference type="Proteomes" id="UP000242180"/>
    </source>
</evidence>
<comment type="caution">
    <text evidence="8">The sequence shown here is derived from an EMBL/GenBank/DDBJ whole genome shotgun (WGS) entry which is preliminary data.</text>
</comment>
<dbReference type="GO" id="GO:0006797">
    <property type="term" value="P:polyphosphate metabolic process"/>
    <property type="evidence" value="ECO:0007669"/>
    <property type="project" value="TreeGrafter"/>
</dbReference>
<dbReference type="STRING" id="13706.A0A1X2H7R5"/>
<evidence type="ECO:0000256" key="5">
    <source>
        <dbReference type="ARBA" id="ARBA00023136"/>
    </source>
</evidence>
<feature type="transmembrane region" description="Helical" evidence="6">
    <location>
        <begin position="305"/>
        <end position="325"/>
    </location>
</feature>
<feature type="transmembrane region" description="Helical" evidence="6">
    <location>
        <begin position="698"/>
        <end position="721"/>
    </location>
</feature>
<dbReference type="Pfam" id="PF03600">
    <property type="entry name" value="CitMHS"/>
    <property type="match status" value="1"/>
</dbReference>